<dbReference type="RefSeq" id="WP_114645150.1">
    <property type="nucleotide sequence ID" value="NZ_QQNH01000005.1"/>
</dbReference>
<feature type="transmembrane region" description="Helical" evidence="6">
    <location>
        <begin position="147"/>
        <end position="168"/>
    </location>
</feature>
<gene>
    <name evidence="8" type="ORF">DVH29_05450</name>
</gene>
<dbReference type="InterPro" id="IPR037185">
    <property type="entry name" value="EmrE-like"/>
</dbReference>
<dbReference type="InterPro" id="IPR000620">
    <property type="entry name" value="EamA_dom"/>
</dbReference>
<feature type="transmembrane region" description="Helical" evidence="6">
    <location>
        <begin position="269"/>
        <end position="289"/>
    </location>
</feature>
<name>A0A369W5I3_9HYPH</name>
<feature type="transmembrane region" description="Helical" evidence="6">
    <location>
        <begin position="206"/>
        <end position="226"/>
    </location>
</feature>
<feature type="transmembrane region" description="Helical" evidence="6">
    <location>
        <begin position="295"/>
        <end position="313"/>
    </location>
</feature>
<keyword evidence="4 6" id="KW-1133">Transmembrane helix</keyword>
<feature type="transmembrane region" description="Helical" evidence="6">
    <location>
        <begin position="174"/>
        <end position="194"/>
    </location>
</feature>
<keyword evidence="2" id="KW-1003">Cell membrane</keyword>
<proteinExistence type="predicted"/>
<keyword evidence="3 6" id="KW-0812">Transmembrane</keyword>
<comment type="subcellular location">
    <subcellularLocation>
        <location evidence="1">Cell membrane</location>
        <topology evidence="1">Multi-pass membrane protein</topology>
    </subcellularLocation>
</comment>
<dbReference type="EMBL" id="QQNH01000005">
    <property type="protein sequence ID" value="RDE09603.1"/>
    <property type="molecule type" value="Genomic_DNA"/>
</dbReference>
<dbReference type="Pfam" id="PF00892">
    <property type="entry name" value="EamA"/>
    <property type="match status" value="2"/>
</dbReference>
<feature type="transmembrane region" description="Helical" evidence="6">
    <location>
        <begin position="123"/>
        <end position="140"/>
    </location>
</feature>
<sequence length="325" mass="33994">MRTPLALPSNATSDREQWVGLGLAALGAALFASKGIFVKLGLAHGLDALTMLAWRMLLAVPVFAFVGVLAYRDRRRGKGRHAGQPVPLPAILGAAAIGVLGYYCASFLDFLSLDRITAQLNRLVLLTYPFMVLVLGAILFRRHLSLPAMGAAGLAYLGIAAIFAQDLAIEGHGVLAGTLLALGSALAYALYQLYAKPLIDRLGARLFTAIAMSAAGLLVLAHFALTRPLASLAVDGEAILILAGLAFAATVAPAFAISTAIGTLGAERTAVFGNISPLVTIVLAIIVLGEPFTPLHGVGTALVFCGILLFTRLTRQPGKREKIAY</sequence>
<evidence type="ECO:0000256" key="4">
    <source>
        <dbReference type="ARBA" id="ARBA00022989"/>
    </source>
</evidence>
<accession>A0A369W5I3</accession>
<evidence type="ECO:0000256" key="5">
    <source>
        <dbReference type="ARBA" id="ARBA00023136"/>
    </source>
</evidence>
<protein>
    <submittedName>
        <fullName evidence="8">DMT family transporter</fullName>
    </submittedName>
</protein>
<evidence type="ECO:0000256" key="6">
    <source>
        <dbReference type="SAM" id="Phobius"/>
    </source>
</evidence>
<keyword evidence="9" id="KW-1185">Reference proteome</keyword>
<dbReference type="GO" id="GO:0005886">
    <property type="term" value="C:plasma membrane"/>
    <property type="evidence" value="ECO:0007669"/>
    <property type="project" value="UniProtKB-SubCell"/>
</dbReference>
<dbReference type="Proteomes" id="UP000253759">
    <property type="component" value="Unassembled WGS sequence"/>
</dbReference>
<organism evidence="8 9">
    <name type="scientific">Pelagibacterium lacus</name>
    <dbReference type="NCBI Taxonomy" id="2282655"/>
    <lineage>
        <taxon>Bacteria</taxon>
        <taxon>Pseudomonadati</taxon>
        <taxon>Pseudomonadota</taxon>
        <taxon>Alphaproteobacteria</taxon>
        <taxon>Hyphomicrobiales</taxon>
        <taxon>Devosiaceae</taxon>
        <taxon>Pelagibacterium</taxon>
    </lineage>
</organism>
<reference evidence="9" key="1">
    <citation type="submission" date="2018-07" db="EMBL/GenBank/DDBJ databases">
        <authorList>
            <person name="Liu B.-T."/>
            <person name="Du Z."/>
        </authorList>
    </citation>
    <scope>NUCLEOTIDE SEQUENCE [LARGE SCALE GENOMIC DNA]</scope>
    <source>
        <strain evidence="9">XYN52</strain>
    </source>
</reference>
<dbReference type="InterPro" id="IPR050638">
    <property type="entry name" value="AA-Vitamin_Transporters"/>
</dbReference>
<keyword evidence="5 6" id="KW-0472">Membrane</keyword>
<feature type="transmembrane region" description="Helical" evidence="6">
    <location>
        <begin position="91"/>
        <end position="111"/>
    </location>
</feature>
<evidence type="ECO:0000256" key="3">
    <source>
        <dbReference type="ARBA" id="ARBA00022692"/>
    </source>
</evidence>
<feature type="transmembrane region" description="Helical" evidence="6">
    <location>
        <begin position="21"/>
        <end position="40"/>
    </location>
</feature>
<dbReference type="SUPFAM" id="SSF103481">
    <property type="entry name" value="Multidrug resistance efflux transporter EmrE"/>
    <property type="match status" value="2"/>
</dbReference>
<comment type="caution">
    <text evidence="8">The sequence shown here is derived from an EMBL/GenBank/DDBJ whole genome shotgun (WGS) entry which is preliminary data.</text>
</comment>
<feature type="domain" description="EamA" evidence="7">
    <location>
        <begin position="176"/>
        <end position="311"/>
    </location>
</feature>
<dbReference type="OrthoDB" id="9813617at2"/>
<dbReference type="AlphaFoldDB" id="A0A369W5I3"/>
<dbReference type="PANTHER" id="PTHR32322">
    <property type="entry name" value="INNER MEMBRANE TRANSPORTER"/>
    <property type="match status" value="1"/>
</dbReference>
<evidence type="ECO:0000256" key="2">
    <source>
        <dbReference type="ARBA" id="ARBA00022475"/>
    </source>
</evidence>
<feature type="transmembrane region" description="Helical" evidence="6">
    <location>
        <begin position="52"/>
        <end position="71"/>
    </location>
</feature>
<feature type="transmembrane region" description="Helical" evidence="6">
    <location>
        <begin position="238"/>
        <end position="257"/>
    </location>
</feature>
<evidence type="ECO:0000313" key="8">
    <source>
        <dbReference type="EMBL" id="RDE09603.1"/>
    </source>
</evidence>
<dbReference type="PANTHER" id="PTHR32322:SF18">
    <property type="entry name" value="S-ADENOSYLMETHIONINE_S-ADENOSYLHOMOCYSTEINE TRANSPORTER"/>
    <property type="match status" value="1"/>
</dbReference>
<evidence type="ECO:0000313" key="9">
    <source>
        <dbReference type="Proteomes" id="UP000253759"/>
    </source>
</evidence>
<evidence type="ECO:0000256" key="1">
    <source>
        <dbReference type="ARBA" id="ARBA00004651"/>
    </source>
</evidence>
<evidence type="ECO:0000259" key="7">
    <source>
        <dbReference type="Pfam" id="PF00892"/>
    </source>
</evidence>
<feature type="domain" description="EamA" evidence="7">
    <location>
        <begin position="20"/>
        <end position="163"/>
    </location>
</feature>